<protein>
    <recommendedName>
        <fullName evidence="1">NAD(P)-binding domain-containing protein</fullName>
    </recommendedName>
</protein>
<dbReference type="PANTHER" id="PTHR15020:SF50">
    <property type="entry name" value="UPF0659 PROTEIN YMR090W"/>
    <property type="match status" value="1"/>
</dbReference>
<keyword evidence="3" id="KW-1185">Reference proteome</keyword>
<gene>
    <name evidence="2" type="ORF">CRD59_02620</name>
</gene>
<dbReference type="InterPro" id="IPR036291">
    <property type="entry name" value="NAD(P)-bd_dom_sf"/>
</dbReference>
<dbReference type="EMBL" id="PDCH01000003">
    <property type="protein sequence ID" value="RBP99644.1"/>
    <property type="molecule type" value="Genomic_DNA"/>
</dbReference>
<name>A0A366KD64_9BIFI</name>
<proteinExistence type="predicted"/>
<comment type="caution">
    <text evidence="2">The sequence shown here is derived from an EMBL/GenBank/DDBJ whole genome shotgun (WGS) entry which is preliminary data.</text>
</comment>
<dbReference type="PANTHER" id="PTHR15020">
    <property type="entry name" value="FLAVIN REDUCTASE-RELATED"/>
    <property type="match status" value="1"/>
</dbReference>
<dbReference type="OrthoDB" id="4248066at2"/>
<dbReference type="Gene3D" id="3.40.50.720">
    <property type="entry name" value="NAD(P)-binding Rossmann-like Domain"/>
    <property type="match status" value="1"/>
</dbReference>
<sequence>MKVIVIGATGRVGRATVSLLTKQGDDVLACSRSADKISATERVHPLELDTTGPLATMVEAFSSFKADAVVFTAGSRGADVIHVDALGAIKTIEATKAAGIKRYVLLGALFSADLERWDEPEVKKVINQLPDYYPAKYFADDHLMHSGLDYTIVEPGSLVEEPGKGRVSTNPSEAGPIPIEDVAAMLAGSLKESASVGRIYRVIQGGTPIEQALR</sequence>
<reference evidence="2 3" key="1">
    <citation type="submission" date="2017-10" db="EMBL/GenBank/DDBJ databases">
        <title>Bifidobacterium xylocopum sp. nov. and Bifidobacterium aemilianum sp. nov., from the carpenter bee (Xylocopa violacea) digestive tract.</title>
        <authorList>
            <person name="Alberoni D."/>
            <person name="Baffoni L."/>
            <person name="Di Gioia D."/>
            <person name="Gaggia F."/>
            <person name="Biavati B."/>
        </authorList>
    </citation>
    <scope>NUCLEOTIDE SEQUENCE [LARGE SCALE GENOMIC DNA]</scope>
    <source>
        <strain evidence="2 3">XV2</strain>
    </source>
</reference>
<dbReference type="InterPro" id="IPR016040">
    <property type="entry name" value="NAD(P)-bd_dom"/>
</dbReference>
<evidence type="ECO:0000259" key="1">
    <source>
        <dbReference type="Pfam" id="PF13460"/>
    </source>
</evidence>
<organism evidence="2 3">
    <name type="scientific">Bifidobacterium xylocopae</name>
    <dbReference type="NCBI Taxonomy" id="2493119"/>
    <lineage>
        <taxon>Bacteria</taxon>
        <taxon>Bacillati</taxon>
        <taxon>Actinomycetota</taxon>
        <taxon>Actinomycetes</taxon>
        <taxon>Bifidobacteriales</taxon>
        <taxon>Bifidobacteriaceae</taxon>
        <taxon>Bifidobacterium</taxon>
    </lineage>
</organism>
<dbReference type="RefSeq" id="WP_113853047.1">
    <property type="nucleotide sequence ID" value="NZ_PDCH01000003.1"/>
</dbReference>
<evidence type="ECO:0000313" key="3">
    <source>
        <dbReference type="Proteomes" id="UP000252345"/>
    </source>
</evidence>
<accession>A0A366KD64</accession>
<dbReference type="Proteomes" id="UP000252345">
    <property type="component" value="Unassembled WGS sequence"/>
</dbReference>
<dbReference type="SUPFAM" id="SSF51735">
    <property type="entry name" value="NAD(P)-binding Rossmann-fold domains"/>
    <property type="match status" value="1"/>
</dbReference>
<dbReference type="Pfam" id="PF13460">
    <property type="entry name" value="NAD_binding_10"/>
    <property type="match status" value="1"/>
</dbReference>
<dbReference type="AlphaFoldDB" id="A0A366KD64"/>
<evidence type="ECO:0000313" key="2">
    <source>
        <dbReference type="EMBL" id="RBP99644.1"/>
    </source>
</evidence>
<feature type="domain" description="NAD(P)-binding" evidence="1">
    <location>
        <begin position="7"/>
        <end position="192"/>
    </location>
</feature>